<proteinExistence type="inferred from homology"/>
<dbReference type="PANTHER" id="PTHR23033">
    <property type="entry name" value="BETA1,3-GALACTOSYLTRANSFERASE"/>
    <property type="match status" value="1"/>
</dbReference>
<evidence type="ECO:0000313" key="10">
    <source>
        <dbReference type="Proteomes" id="UP001201980"/>
    </source>
</evidence>
<evidence type="ECO:0000256" key="2">
    <source>
        <dbReference type="ARBA" id="ARBA00006462"/>
    </source>
</evidence>
<evidence type="ECO:0000256" key="1">
    <source>
        <dbReference type="ARBA" id="ARBA00004606"/>
    </source>
</evidence>
<keyword evidence="6 8" id="KW-0472">Membrane</keyword>
<feature type="compositionally biased region" description="Basic and acidic residues" evidence="7">
    <location>
        <begin position="471"/>
        <end position="482"/>
    </location>
</feature>
<evidence type="ECO:0000256" key="4">
    <source>
        <dbReference type="ARBA" id="ARBA00022968"/>
    </source>
</evidence>
<keyword evidence="4" id="KW-0735">Signal-anchor</keyword>
<dbReference type="AlphaFoldDB" id="A0AAD5RN83"/>
<gene>
    <name evidence="9" type="ORF">MKZ38_003836</name>
</gene>
<feature type="region of interest" description="Disordered" evidence="7">
    <location>
        <begin position="546"/>
        <end position="565"/>
    </location>
</feature>
<dbReference type="EMBL" id="JAKWBI020000226">
    <property type="protein sequence ID" value="KAJ2898545.1"/>
    <property type="molecule type" value="Genomic_DNA"/>
</dbReference>
<protein>
    <recommendedName>
        <fullName evidence="11">Glycosyltransferase family 31 protein</fullName>
    </recommendedName>
</protein>
<accession>A0AAD5RN83</accession>
<keyword evidence="10" id="KW-1185">Reference proteome</keyword>
<feature type="compositionally biased region" description="Basic residues" evidence="7">
    <location>
        <begin position="505"/>
        <end position="518"/>
    </location>
</feature>
<evidence type="ECO:0000256" key="6">
    <source>
        <dbReference type="ARBA" id="ARBA00023136"/>
    </source>
</evidence>
<evidence type="ECO:0008006" key="11">
    <source>
        <dbReference type="Google" id="ProtNLM"/>
    </source>
</evidence>
<evidence type="ECO:0000313" key="9">
    <source>
        <dbReference type="EMBL" id="KAJ2898545.1"/>
    </source>
</evidence>
<dbReference type="Gene3D" id="3.90.550.50">
    <property type="match status" value="1"/>
</dbReference>
<dbReference type="Proteomes" id="UP001201980">
    <property type="component" value="Unassembled WGS sequence"/>
</dbReference>
<keyword evidence="3 8" id="KW-0812">Transmembrane</keyword>
<comment type="similarity">
    <text evidence="2">Belongs to the glycosyltransferase 31 family. Beta3-Gal-T subfamily.</text>
</comment>
<dbReference type="InterPro" id="IPR026050">
    <property type="entry name" value="C1GALT1/C1GALT1_chp1"/>
</dbReference>
<sequence length="658" mass="74746">MAALNPHTRTRRRFYFLCIFATIFILILSLPQLLSIIRRNPLYAVSSDYRWINEDDEAAPPLNLSASPCAGFPNKSDMEGILLVMKTGATEAFDKLPTQLLTSLQCFEPQDFLLFSDMDQQIGPYLIHDALDTVAESIKAHNSDFDLYRSQRECPISQKACLGVQENSGKSAWRLDKYKFLHVMVKTWDMRPGMDWYVFAEADTYIFWNNLVRFLKGKYGTMNPKEKLYMGSVAMLSGRGFAHGGSGYVLSGAALKRLMEGGKGVANKFDQLAKDYCCGDALLSMAMEENGGTTVKQLNPHFNGETPSTIRYGLSGGVLGKDGNQWCEPIFTMHHMNSEEVMRVWKFDQERRTSVSSTPSNWIHPQELIQIKDLYKTLVAPQMDVYRPDWDNLSNDVCYENPGNYHDPDGKRPRFNGKTKVSGLTAAEKVAYQNFENCAKVCEQEDTEDLEDEYGVEIDEEAKELAELMLKGEELKREREGRTSTGQDGQRDEVRDGGESERQKQLRNRRVGWNHQHHKPTEQDAGQIKGRMKTTGANIIENTASGSAASRIATATPEDEEPPLTEEEQARAKAYLDYQAKKQEVNKKRREKKCFQYRWHKGVCCTSSSFTLGVPKKSQSDDRKDKMLSGWDLKGINDWIEAIGDCEPLWREGVYSKE</sequence>
<evidence type="ECO:0000256" key="8">
    <source>
        <dbReference type="SAM" id="Phobius"/>
    </source>
</evidence>
<feature type="transmembrane region" description="Helical" evidence="8">
    <location>
        <begin position="14"/>
        <end position="34"/>
    </location>
</feature>
<organism evidence="9 10">
    <name type="scientific">Zalerion maritima</name>
    <dbReference type="NCBI Taxonomy" id="339359"/>
    <lineage>
        <taxon>Eukaryota</taxon>
        <taxon>Fungi</taxon>
        <taxon>Dikarya</taxon>
        <taxon>Ascomycota</taxon>
        <taxon>Pezizomycotina</taxon>
        <taxon>Sordariomycetes</taxon>
        <taxon>Lulworthiomycetidae</taxon>
        <taxon>Lulworthiales</taxon>
        <taxon>Lulworthiaceae</taxon>
        <taxon>Zalerion</taxon>
    </lineage>
</organism>
<name>A0AAD5RN83_9PEZI</name>
<evidence type="ECO:0000256" key="5">
    <source>
        <dbReference type="ARBA" id="ARBA00022989"/>
    </source>
</evidence>
<feature type="region of interest" description="Disordered" evidence="7">
    <location>
        <begin position="471"/>
        <end position="527"/>
    </location>
</feature>
<evidence type="ECO:0000256" key="7">
    <source>
        <dbReference type="SAM" id="MobiDB-lite"/>
    </source>
</evidence>
<evidence type="ECO:0000256" key="3">
    <source>
        <dbReference type="ARBA" id="ARBA00022692"/>
    </source>
</evidence>
<dbReference type="PANTHER" id="PTHR23033:SF40">
    <property type="entry name" value="APPLE DOMAIN-CONTAINING PROTEIN"/>
    <property type="match status" value="1"/>
</dbReference>
<feature type="compositionally biased region" description="Basic and acidic residues" evidence="7">
    <location>
        <begin position="489"/>
        <end position="504"/>
    </location>
</feature>
<reference evidence="9" key="1">
    <citation type="submission" date="2022-07" db="EMBL/GenBank/DDBJ databases">
        <title>Draft genome sequence of Zalerion maritima ATCC 34329, a (micro)plastics degrading marine fungus.</title>
        <authorList>
            <person name="Paco A."/>
            <person name="Goncalves M.F.M."/>
            <person name="Rocha-Santos T.A.P."/>
            <person name="Alves A."/>
        </authorList>
    </citation>
    <scope>NUCLEOTIDE SEQUENCE</scope>
    <source>
        <strain evidence="9">ATCC 34329</strain>
    </source>
</reference>
<comment type="subcellular location">
    <subcellularLocation>
        <location evidence="1">Membrane</location>
        <topology evidence="1">Single-pass type II membrane protein</topology>
    </subcellularLocation>
</comment>
<dbReference type="GO" id="GO:0016020">
    <property type="term" value="C:membrane"/>
    <property type="evidence" value="ECO:0007669"/>
    <property type="project" value="UniProtKB-SubCell"/>
</dbReference>
<comment type="caution">
    <text evidence="9">The sequence shown here is derived from an EMBL/GenBank/DDBJ whole genome shotgun (WGS) entry which is preliminary data.</text>
</comment>
<keyword evidence="5 8" id="KW-1133">Transmembrane helix</keyword>